<evidence type="ECO:0000313" key="4">
    <source>
        <dbReference type="EMBL" id="QUT05660.1"/>
    </source>
</evidence>
<organism evidence="4 5">
    <name type="scientific">Sphingobium phenoxybenzoativorans</name>
    <dbReference type="NCBI Taxonomy" id="1592790"/>
    <lineage>
        <taxon>Bacteria</taxon>
        <taxon>Pseudomonadati</taxon>
        <taxon>Pseudomonadota</taxon>
        <taxon>Alphaproteobacteria</taxon>
        <taxon>Sphingomonadales</taxon>
        <taxon>Sphingomonadaceae</taxon>
        <taxon>Sphingobium</taxon>
    </lineage>
</organism>
<feature type="domain" description="Acyltransferase 3" evidence="2">
    <location>
        <begin position="7"/>
        <end position="328"/>
    </location>
</feature>
<dbReference type="Pfam" id="PF01757">
    <property type="entry name" value="Acyl_transf_3"/>
    <property type="match status" value="1"/>
</dbReference>
<name>A0A975K6G6_9SPHN</name>
<protein>
    <submittedName>
        <fullName evidence="4">Acyltransferase</fullName>
    </submittedName>
</protein>
<keyword evidence="1" id="KW-0812">Transmembrane</keyword>
<dbReference type="RefSeq" id="WP_212609184.1">
    <property type="nucleotide sequence ID" value="NZ_CP073910.1"/>
</dbReference>
<sequence>MKLYRRDIDGLRALAVIPVVMFHTGFSLFSGGFIGVDVFFVISGYLITKTLIDDFDEGRYSVSAFYERRIRRIFPAFFVMISIISLLAYAIMLPEDLKDLGTSIWGAFLFVSNITFWIGSGDYFGTKSELQPLLHTWSLAVEEQFYIFFPILLFIALKFLDRYRAYLFILLMLAVSFALSIYSTRAYPVASFYLLPTRAWELLAGSALATNHIRSLKDRRLIEIEAAIGAILILSGIFLYTAKTEFPGLGAVPPVLGAFLIIHAGAADSTTHVARIFSLPYVRFIGLISYSLYLWHWPVIVFWRYYYLEITSGDRYLILLLSLLAATISWRFVERPFRARGSFLTRTPLFATTIALIACGSLLGILFSQRGLPQRVPLNVATMAMKSTYHGPRRDCGFAYDRRRTLSSLCVLGATNTSPSFLLIGDSHADAIAAATFEAAAKIGQAGYQISATGYRPLLGFRKVGEEAKYAYLNALVKRALTERPSIKKIIISIYWHQAVGIDQYINDQAKEFDGRYAVAHGLGELIASNPDRRFLLILSPANSLTFGGNAAARAHWFGHLPYDPSIQRDIFSRTEAEYNGIVSELVRHSNVQRISIASKLCDPLYCYGTKNGNIAYADDNHISFQFSKSMEPDIAHFLEQNR</sequence>
<dbReference type="Pfam" id="PF19040">
    <property type="entry name" value="SGNH"/>
    <property type="match status" value="1"/>
</dbReference>
<reference evidence="4" key="1">
    <citation type="submission" date="2021-04" db="EMBL/GenBank/DDBJ databases">
        <title>Isolation of p-tert-butylphenol degrading bacteria Sphingobium phenoxybenzoativorans Tas13 from active sludge.</title>
        <authorList>
            <person name="Li Y."/>
        </authorList>
    </citation>
    <scope>NUCLEOTIDE SEQUENCE</scope>
    <source>
        <strain evidence="4">Tas13</strain>
    </source>
</reference>
<dbReference type="Proteomes" id="UP000681425">
    <property type="component" value="Chromosome"/>
</dbReference>
<evidence type="ECO:0000259" key="3">
    <source>
        <dbReference type="Pfam" id="PF19040"/>
    </source>
</evidence>
<dbReference type="AlphaFoldDB" id="A0A975K6G6"/>
<dbReference type="KEGG" id="spph:KFK14_22355"/>
<keyword evidence="1" id="KW-1133">Transmembrane helix</keyword>
<feature type="transmembrane region" description="Helical" evidence="1">
    <location>
        <begin position="246"/>
        <end position="264"/>
    </location>
</feature>
<evidence type="ECO:0000313" key="5">
    <source>
        <dbReference type="Proteomes" id="UP000681425"/>
    </source>
</evidence>
<dbReference type="InterPro" id="IPR050879">
    <property type="entry name" value="Acyltransferase_3"/>
</dbReference>
<dbReference type="EMBL" id="CP073910">
    <property type="protein sequence ID" value="QUT05660.1"/>
    <property type="molecule type" value="Genomic_DNA"/>
</dbReference>
<feature type="domain" description="SGNH" evidence="3">
    <location>
        <begin position="406"/>
        <end position="635"/>
    </location>
</feature>
<keyword evidence="1" id="KW-0472">Membrane</keyword>
<feature type="transmembrane region" description="Helical" evidence="1">
    <location>
        <begin position="276"/>
        <end position="296"/>
    </location>
</feature>
<dbReference type="InterPro" id="IPR043968">
    <property type="entry name" value="SGNH"/>
</dbReference>
<dbReference type="GO" id="GO:0016020">
    <property type="term" value="C:membrane"/>
    <property type="evidence" value="ECO:0007669"/>
    <property type="project" value="TreeGrafter"/>
</dbReference>
<feature type="transmembrane region" description="Helical" evidence="1">
    <location>
        <begin position="20"/>
        <end position="47"/>
    </location>
</feature>
<feature type="transmembrane region" description="Helical" evidence="1">
    <location>
        <begin position="345"/>
        <end position="367"/>
    </location>
</feature>
<dbReference type="GO" id="GO:0016747">
    <property type="term" value="F:acyltransferase activity, transferring groups other than amino-acyl groups"/>
    <property type="evidence" value="ECO:0007669"/>
    <property type="project" value="InterPro"/>
</dbReference>
<evidence type="ECO:0000256" key="1">
    <source>
        <dbReference type="SAM" id="Phobius"/>
    </source>
</evidence>
<dbReference type="PANTHER" id="PTHR23028:SF53">
    <property type="entry name" value="ACYL_TRANSF_3 DOMAIN-CONTAINING PROTEIN"/>
    <property type="match status" value="1"/>
</dbReference>
<evidence type="ECO:0000259" key="2">
    <source>
        <dbReference type="Pfam" id="PF01757"/>
    </source>
</evidence>
<feature type="transmembrane region" description="Helical" evidence="1">
    <location>
        <begin position="221"/>
        <end position="240"/>
    </location>
</feature>
<feature type="transmembrane region" description="Helical" evidence="1">
    <location>
        <begin position="73"/>
        <end position="92"/>
    </location>
</feature>
<dbReference type="PANTHER" id="PTHR23028">
    <property type="entry name" value="ACETYLTRANSFERASE"/>
    <property type="match status" value="1"/>
</dbReference>
<feature type="transmembrane region" description="Helical" evidence="1">
    <location>
        <begin position="144"/>
        <end position="160"/>
    </location>
</feature>
<keyword evidence="5" id="KW-1185">Reference proteome</keyword>
<dbReference type="InterPro" id="IPR002656">
    <property type="entry name" value="Acyl_transf_3_dom"/>
</dbReference>
<feature type="transmembrane region" description="Helical" evidence="1">
    <location>
        <begin position="104"/>
        <end position="124"/>
    </location>
</feature>
<keyword evidence="4" id="KW-0012">Acyltransferase</keyword>
<proteinExistence type="predicted"/>
<keyword evidence="4" id="KW-0808">Transferase</keyword>
<feature type="transmembrane region" description="Helical" evidence="1">
    <location>
        <begin position="165"/>
        <end position="184"/>
    </location>
</feature>
<accession>A0A975K6G6</accession>
<feature type="transmembrane region" description="Helical" evidence="1">
    <location>
        <begin position="316"/>
        <end position="333"/>
    </location>
</feature>
<gene>
    <name evidence="4" type="ORF">KFK14_22355</name>
</gene>
<dbReference type="GO" id="GO:0009103">
    <property type="term" value="P:lipopolysaccharide biosynthetic process"/>
    <property type="evidence" value="ECO:0007669"/>
    <property type="project" value="TreeGrafter"/>
</dbReference>